<dbReference type="InterPro" id="IPR036020">
    <property type="entry name" value="WW_dom_sf"/>
</dbReference>
<accession>A0AAN9TW49</accession>
<keyword evidence="2" id="KW-0175">Coiled coil</keyword>
<feature type="region of interest" description="Disordered" evidence="3">
    <location>
        <begin position="200"/>
        <end position="228"/>
    </location>
</feature>
<dbReference type="Gene3D" id="2.20.70.10">
    <property type="match status" value="2"/>
</dbReference>
<dbReference type="Pfam" id="PF01846">
    <property type="entry name" value="FF"/>
    <property type="match status" value="3"/>
</dbReference>
<dbReference type="PROSITE" id="PS01159">
    <property type="entry name" value="WW_DOMAIN_1"/>
    <property type="match status" value="1"/>
</dbReference>
<evidence type="ECO:0008006" key="8">
    <source>
        <dbReference type="Google" id="ProtNLM"/>
    </source>
</evidence>
<feature type="compositionally biased region" description="Basic residues" evidence="3">
    <location>
        <begin position="683"/>
        <end position="701"/>
    </location>
</feature>
<dbReference type="GO" id="GO:0005685">
    <property type="term" value="C:U1 snRNP"/>
    <property type="evidence" value="ECO:0007669"/>
    <property type="project" value="TreeGrafter"/>
</dbReference>
<dbReference type="PROSITE" id="PS51676">
    <property type="entry name" value="FF"/>
    <property type="match status" value="3"/>
</dbReference>
<feature type="region of interest" description="Disordered" evidence="3">
    <location>
        <begin position="683"/>
        <end position="872"/>
    </location>
</feature>
<evidence type="ECO:0000313" key="7">
    <source>
        <dbReference type="Proteomes" id="UP001367676"/>
    </source>
</evidence>
<keyword evidence="1" id="KW-0677">Repeat</keyword>
<feature type="compositionally biased region" description="Polar residues" evidence="3">
    <location>
        <begin position="200"/>
        <end position="213"/>
    </location>
</feature>
<dbReference type="FunFam" id="1.10.10.440:FF:000003">
    <property type="entry name" value="Pre-mRNA processing factor 40 homolog A"/>
    <property type="match status" value="1"/>
</dbReference>
<dbReference type="FunFam" id="2.20.70.10:FF:000050">
    <property type="entry name" value="pre-mRNA-processing factor 40 homolog B isoform X1"/>
    <property type="match status" value="1"/>
</dbReference>
<dbReference type="GO" id="GO:0045292">
    <property type="term" value="P:mRNA cis splicing, via spliceosome"/>
    <property type="evidence" value="ECO:0007669"/>
    <property type="project" value="InterPro"/>
</dbReference>
<dbReference type="InterPro" id="IPR039726">
    <property type="entry name" value="Prp40-like"/>
</dbReference>
<comment type="caution">
    <text evidence="6">The sequence shown here is derived from an EMBL/GenBank/DDBJ whole genome shotgun (WGS) entry which is preliminary data.</text>
</comment>
<feature type="coiled-coil region" evidence="2">
    <location>
        <begin position="449"/>
        <end position="487"/>
    </location>
</feature>
<feature type="compositionally biased region" description="Basic residues" evidence="3">
    <location>
        <begin position="714"/>
        <end position="727"/>
    </location>
</feature>
<dbReference type="FunFam" id="1.10.10.440:FF:000002">
    <property type="entry name" value="pre-mRNA-processing factor 40 homolog A isoform X1"/>
    <property type="match status" value="1"/>
</dbReference>
<dbReference type="Gene3D" id="1.10.10.440">
    <property type="entry name" value="FF domain"/>
    <property type="match status" value="5"/>
</dbReference>
<dbReference type="CDD" id="cd00201">
    <property type="entry name" value="WW"/>
    <property type="match status" value="2"/>
</dbReference>
<sequence>MSPYPVGETTPNASAAPPIPMPFDPRMSTPVPPGFIPPPSIPPGPMMAPAPMPYGMPPNPYPFAPQTGVSVDSSIVPPTNPVTSTTNSVVPPDNKKVSEKKNDWSEHKAPDGRIYYYNTVTKQSLWEKPDELKDAAELLLSQCPWKEYKSESGKLYYHNVNTKESSWTMPKELEELKAQIAADQAKTAVKAAIANIASSGETKSSANANSLVNPSLTPPRTPTGSSTSNLDHAMAATLANIPSKSTGDEVVVPASTNYVNHTEIKTTFKDKKEAIEAFKEFLKEKDIPSNSSWEQATKIMEKDKRYASFRHLSEKKQAFNAYKTQKQKEEKEEQRLRAKKAKEDLEEFLMSSDRMNSSIRYYRCQEMFGNLEVWTNVNEADRRDIYEDAVFNLAKREKEEAKNKKKRNIRDLTDILDTMTNIDHRTTWVQAQQLLLQNPKFINNPDLLAMDKEDALVVFEEHIRELEKEEEEDRDREKRRKKRLERKNRDNFSAFLDELHEQGKLTSMSLWVELYPIISSDVRFSAMLGQGGSTPLDLFKFYVEDLKSRFHDERKIIKEILKAKNFEVEVSTTFEQFATVVCEDTRSATLDAGNVKLTYNALLEKAESREKERVREETRKQKKLESAFLMCLQDLNIDPKLEWEEAREKILEESAFKAITLESERIRLFKEFQRMMDEVCLHVHRNTKKPKKNKKVKKRSHSVVSDSDSDYRKKNNKAKKKSKHRSRSLSESSYSDHHHSRSKHKKDKKKKKAKSPSPSTHSSRKYKDSSDRLKPIDEEKKEVREMAEDDRSSNEQERSGEKSNGDAPQNTNSNEIAESAPVEKTKKRSRDESLEDGKEPSNGKSEDLSDEELERRRNALLQQLHADREESE</sequence>
<dbReference type="Pfam" id="PF25432">
    <property type="entry name" value="FF_PRPF40A"/>
    <property type="match status" value="1"/>
</dbReference>
<organism evidence="6 7">
    <name type="scientific">Parthenolecanium corni</name>
    <dbReference type="NCBI Taxonomy" id="536013"/>
    <lineage>
        <taxon>Eukaryota</taxon>
        <taxon>Metazoa</taxon>
        <taxon>Ecdysozoa</taxon>
        <taxon>Arthropoda</taxon>
        <taxon>Hexapoda</taxon>
        <taxon>Insecta</taxon>
        <taxon>Pterygota</taxon>
        <taxon>Neoptera</taxon>
        <taxon>Paraneoptera</taxon>
        <taxon>Hemiptera</taxon>
        <taxon>Sternorrhyncha</taxon>
        <taxon>Coccoidea</taxon>
        <taxon>Coccidae</taxon>
        <taxon>Parthenolecanium</taxon>
    </lineage>
</organism>
<feature type="region of interest" description="Disordered" evidence="3">
    <location>
        <begin position="80"/>
        <end position="105"/>
    </location>
</feature>
<protein>
    <recommendedName>
        <fullName evidence="8">Pre-mRNA-processing factor 40 homolog A</fullName>
    </recommendedName>
</protein>
<reference evidence="6 7" key="1">
    <citation type="submission" date="2024-03" db="EMBL/GenBank/DDBJ databases">
        <title>Adaptation during the transition from Ophiocordyceps entomopathogen to insect associate is accompanied by gene loss and intensified selection.</title>
        <authorList>
            <person name="Ward C.M."/>
            <person name="Onetto C.A."/>
            <person name="Borneman A.R."/>
        </authorList>
    </citation>
    <scope>NUCLEOTIDE SEQUENCE [LARGE SCALE GENOMIC DNA]</scope>
    <source>
        <strain evidence="6">AWRI1</strain>
        <tissue evidence="6">Single Adult Female</tissue>
    </source>
</reference>
<evidence type="ECO:0000256" key="3">
    <source>
        <dbReference type="SAM" id="MobiDB-lite"/>
    </source>
</evidence>
<dbReference type="FunFam" id="2.20.70.10:FF:000101">
    <property type="entry name" value="Pre-mRNA-processing factor 40"/>
    <property type="match status" value="1"/>
</dbReference>
<feature type="domain" description="FF" evidence="5">
    <location>
        <begin position="621"/>
        <end position="675"/>
    </location>
</feature>
<feature type="coiled-coil region" evidence="2">
    <location>
        <begin position="312"/>
        <end position="351"/>
    </location>
</feature>
<dbReference type="SUPFAM" id="SSF51045">
    <property type="entry name" value="WW domain"/>
    <property type="match status" value="2"/>
</dbReference>
<dbReference type="InterPro" id="IPR001202">
    <property type="entry name" value="WW_dom"/>
</dbReference>
<feature type="compositionally biased region" description="Basic and acidic residues" evidence="3">
    <location>
        <begin position="821"/>
        <end position="857"/>
    </location>
</feature>
<feature type="compositionally biased region" description="Low complexity" evidence="3">
    <location>
        <begin position="80"/>
        <end position="92"/>
    </location>
</feature>
<feature type="region of interest" description="Disordered" evidence="3">
    <location>
        <begin position="1"/>
        <end position="24"/>
    </location>
</feature>
<evidence type="ECO:0000256" key="2">
    <source>
        <dbReference type="SAM" id="Coils"/>
    </source>
</evidence>
<feature type="domain" description="FF" evidence="5">
    <location>
        <begin position="271"/>
        <end position="325"/>
    </location>
</feature>
<dbReference type="PROSITE" id="PS50020">
    <property type="entry name" value="WW_DOMAIN_2"/>
    <property type="match status" value="2"/>
</dbReference>
<feature type="compositionally biased region" description="Polar residues" evidence="3">
    <location>
        <begin position="806"/>
        <end position="816"/>
    </location>
</feature>
<dbReference type="SMART" id="SM00441">
    <property type="entry name" value="FF"/>
    <property type="match status" value="4"/>
</dbReference>
<dbReference type="GO" id="GO:0003723">
    <property type="term" value="F:RNA binding"/>
    <property type="evidence" value="ECO:0007669"/>
    <property type="project" value="TreeGrafter"/>
</dbReference>
<feature type="domain" description="FF" evidence="5">
    <location>
        <begin position="483"/>
        <end position="545"/>
    </location>
</feature>
<proteinExistence type="predicted"/>
<dbReference type="SMART" id="SM00456">
    <property type="entry name" value="WW"/>
    <property type="match status" value="2"/>
</dbReference>
<gene>
    <name evidence="6" type="ORF">V9T40_004168</name>
</gene>
<name>A0AAN9TW49_9HEMI</name>
<feature type="domain" description="WW" evidence="4">
    <location>
        <begin position="144"/>
        <end position="172"/>
    </location>
</feature>
<dbReference type="InterPro" id="IPR036517">
    <property type="entry name" value="FF_domain_sf"/>
</dbReference>
<dbReference type="AlphaFoldDB" id="A0AAN9TW49"/>
<feature type="compositionally biased region" description="Basic and acidic residues" evidence="3">
    <location>
        <begin position="93"/>
        <end position="105"/>
    </location>
</feature>
<dbReference type="GO" id="GO:0071004">
    <property type="term" value="C:U2-type prespliceosome"/>
    <property type="evidence" value="ECO:0007669"/>
    <property type="project" value="TreeGrafter"/>
</dbReference>
<dbReference type="Pfam" id="PF00397">
    <property type="entry name" value="WW"/>
    <property type="match status" value="2"/>
</dbReference>
<dbReference type="SUPFAM" id="SSF81698">
    <property type="entry name" value="FF domain"/>
    <property type="match status" value="5"/>
</dbReference>
<feature type="domain" description="WW" evidence="4">
    <location>
        <begin position="98"/>
        <end position="131"/>
    </location>
</feature>
<feature type="compositionally biased region" description="Basic residues" evidence="3">
    <location>
        <begin position="738"/>
        <end position="754"/>
    </location>
</feature>
<dbReference type="Proteomes" id="UP001367676">
    <property type="component" value="Unassembled WGS sequence"/>
</dbReference>
<keyword evidence="7" id="KW-1185">Reference proteome</keyword>
<dbReference type="PANTHER" id="PTHR11864">
    <property type="entry name" value="PRE-MRNA-PROCESSING PROTEIN PRP40"/>
    <property type="match status" value="1"/>
</dbReference>
<dbReference type="PANTHER" id="PTHR11864:SF0">
    <property type="entry name" value="PRP40 PRE-MRNA PROCESSING FACTOR 40 HOMOLOG A (YEAST)"/>
    <property type="match status" value="1"/>
</dbReference>
<feature type="compositionally biased region" description="Basic and acidic residues" evidence="3">
    <location>
        <begin position="765"/>
        <end position="804"/>
    </location>
</feature>
<dbReference type="EMBL" id="JBBCAQ010000004">
    <property type="protein sequence ID" value="KAK7603895.1"/>
    <property type="molecule type" value="Genomic_DNA"/>
</dbReference>
<dbReference type="InterPro" id="IPR002713">
    <property type="entry name" value="FF_domain"/>
</dbReference>
<evidence type="ECO:0000259" key="5">
    <source>
        <dbReference type="PROSITE" id="PS51676"/>
    </source>
</evidence>
<evidence type="ECO:0000259" key="4">
    <source>
        <dbReference type="PROSITE" id="PS50020"/>
    </source>
</evidence>
<evidence type="ECO:0000256" key="1">
    <source>
        <dbReference type="ARBA" id="ARBA00022737"/>
    </source>
</evidence>
<evidence type="ECO:0000313" key="6">
    <source>
        <dbReference type="EMBL" id="KAK7603895.1"/>
    </source>
</evidence>